<sequence>MALKSLSILLFLTLLVQISFVLSDVSAVVGGQKAVGYGEWKPIKDLNATRVQDIALFAIAEHNKEAKANLVLQSVDEGETQERVAGLNYRLLLTAKDGGVRPGRYLTVVFVKPWWNYRKLTSFIKLLQ</sequence>
<feature type="chain" id="PRO_5032459096" description="Cystatin domain-containing protein" evidence="3">
    <location>
        <begin position="24"/>
        <end position="128"/>
    </location>
</feature>
<evidence type="ECO:0000259" key="4">
    <source>
        <dbReference type="SMART" id="SM00043"/>
    </source>
</evidence>
<dbReference type="CDD" id="cd00042">
    <property type="entry name" value="CY"/>
    <property type="match status" value="1"/>
</dbReference>
<proteinExistence type="predicted"/>
<evidence type="ECO:0000256" key="2">
    <source>
        <dbReference type="ARBA" id="ARBA00022704"/>
    </source>
</evidence>
<accession>A0A834L758</accession>
<feature type="signal peptide" evidence="3">
    <location>
        <begin position="1"/>
        <end position="23"/>
    </location>
</feature>
<dbReference type="InterPro" id="IPR000010">
    <property type="entry name" value="Cystatin_dom"/>
</dbReference>
<protein>
    <recommendedName>
        <fullName evidence="4">Cystatin domain-containing protein</fullName>
    </recommendedName>
</protein>
<dbReference type="Gene3D" id="3.10.450.10">
    <property type="match status" value="1"/>
</dbReference>
<evidence type="ECO:0000313" key="6">
    <source>
        <dbReference type="Proteomes" id="UP000626092"/>
    </source>
</evidence>
<dbReference type="Pfam" id="PF16845">
    <property type="entry name" value="SQAPI"/>
    <property type="match status" value="1"/>
</dbReference>
<keyword evidence="2" id="KW-0789">Thiol protease inhibitor</keyword>
<dbReference type="SMART" id="SM00043">
    <property type="entry name" value="CY"/>
    <property type="match status" value="1"/>
</dbReference>
<keyword evidence="1" id="KW-0646">Protease inhibitor</keyword>
<gene>
    <name evidence="5" type="ORF">RHSIM_Rhsim13G0144600</name>
</gene>
<dbReference type="PANTHER" id="PTHR47364">
    <property type="entry name" value="CYSTEINE PROTEINASE INHIBITOR 5"/>
    <property type="match status" value="1"/>
</dbReference>
<dbReference type="OrthoDB" id="2016588at2759"/>
<dbReference type="Proteomes" id="UP000626092">
    <property type="component" value="Unassembled WGS sequence"/>
</dbReference>
<reference evidence="5" key="1">
    <citation type="submission" date="2019-11" db="EMBL/GenBank/DDBJ databases">
        <authorList>
            <person name="Liu Y."/>
            <person name="Hou J."/>
            <person name="Li T.-Q."/>
            <person name="Guan C.-H."/>
            <person name="Wu X."/>
            <person name="Wu H.-Z."/>
            <person name="Ling F."/>
            <person name="Zhang R."/>
            <person name="Shi X.-G."/>
            <person name="Ren J.-P."/>
            <person name="Chen E.-F."/>
            <person name="Sun J.-M."/>
        </authorList>
    </citation>
    <scope>NUCLEOTIDE SEQUENCE</scope>
    <source>
        <strain evidence="5">Adult_tree_wgs_1</strain>
        <tissue evidence="5">Leaves</tissue>
    </source>
</reference>
<dbReference type="SUPFAM" id="SSF54403">
    <property type="entry name" value="Cystatin/monellin"/>
    <property type="match status" value="1"/>
</dbReference>
<name>A0A834L758_RHOSS</name>
<comment type="caution">
    <text evidence="5">The sequence shown here is derived from an EMBL/GenBank/DDBJ whole genome shotgun (WGS) entry which is preliminary data.</text>
</comment>
<evidence type="ECO:0000313" key="5">
    <source>
        <dbReference type="EMBL" id="KAF7120597.1"/>
    </source>
</evidence>
<dbReference type="InterPro" id="IPR046350">
    <property type="entry name" value="Cystatin_sf"/>
</dbReference>
<feature type="domain" description="Cystatin" evidence="4">
    <location>
        <begin position="35"/>
        <end position="126"/>
    </location>
</feature>
<dbReference type="GO" id="GO:0004869">
    <property type="term" value="F:cysteine-type endopeptidase inhibitor activity"/>
    <property type="evidence" value="ECO:0007669"/>
    <property type="project" value="UniProtKB-KW"/>
</dbReference>
<dbReference type="EMBL" id="WJXA01000013">
    <property type="protein sequence ID" value="KAF7120597.1"/>
    <property type="molecule type" value="Genomic_DNA"/>
</dbReference>
<dbReference type="AlphaFoldDB" id="A0A834L758"/>
<keyword evidence="3" id="KW-0732">Signal</keyword>
<organism evidence="5 6">
    <name type="scientific">Rhododendron simsii</name>
    <name type="common">Sims's rhododendron</name>
    <dbReference type="NCBI Taxonomy" id="118357"/>
    <lineage>
        <taxon>Eukaryota</taxon>
        <taxon>Viridiplantae</taxon>
        <taxon>Streptophyta</taxon>
        <taxon>Embryophyta</taxon>
        <taxon>Tracheophyta</taxon>
        <taxon>Spermatophyta</taxon>
        <taxon>Magnoliopsida</taxon>
        <taxon>eudicotyledons</taxon>
        <taxon>Gunneridae</taxon>
        <taxon>Pentapetalae</taxon>
        <taxon>asterids</taxon>
        <taxon>Ericales</taxon>
        <taxon>Ericaceae</taxon>
        <taxon>Ericoideae</taxon>
        <taxon>Rhodoreae</taxon>
        <taxon>Rhododendron</taxon>
    </lineage>
</organism>
<dbReference type="PANTHER" id="PTHR47364:SF2">
    <property type="entry name" value="CYSTEINE PROTEINASE INHIBITOR 5"/>
    <property type="match status" value="1"/>
</dbReference>
<keyword evidence="6" id="KW-1185">Reference proteome</keyword>
<evidence type="ECO:0000256" key="1">
    <source>
        <dbReference type="ARBA" id="ARBA00022690"/>
    </source>
</evidence>
<evidence type="ECO:0000256" key="3">
    <source>
        <dbReference type="SAM" id="SignalP"/>
    </source>
</evidence>